<proteinExistence type="predicted"/>
<dbReference type="AlphaFoldDB" id="A0A4C1XYG3"/>
<comment type="caution">
    <text evidence="1">The sequence shown here is derived from an EMBL/GenBank/DDBJ whole genome shotgun (WGS) entry which is preliminary data.</text>
</comment>
<gene>
    <name evidence="1" type="ORF">EVAR_43652_1</name>
</gene>
<keyword evidence="2" id="KW-1185">Reference proteome</keyword>
<protein>
    <submittedName>
        <fullName evidence="1">Uncharacterized protein</fullName>
    </submittedName>
</protein>
<evidence type="ECO:0000313" key="1">
    <source>
        <dbReference type="EMBL" id="GBP67369.1"/>
    </source>
</evidence>
<dbReference type="Proteomes" id="UP000299102">
    <property type="component" value="Unassembled WGS sequence"/>
</dbReference>
<reference evidence="1 2" key="1">
    <citation type="journal article" date="2019" name="Commun. Biol.">
        <title>The bagworm genome reveals a unique fibroin gene that provides high tensile strength.</title>
        <authorList>
            <person name="Kono N."/>
            <person name="Nakamura H."/>
            <person name="Ohtoshi R."/>
            <person name="Tomita M."/>
            <person name="Numata K."/>
            <person name="Arakawa K."/>
        </authorList>
    </citation>
    <scope>NUCLEOTIDE SEQUENCE [LARGE SCALE GENOMIC DNA]</scope>
</reference>
<organism evidence="1 2">
    <name type="scientific">Eumeta variegata</name>
    <name type="common">Bagworm moth</name>
    <name type="synonym">Eumeta japonica</name>
    <dbReference type="NCBI Taxonomy" id="151549"/>
    <lineage>
        <taxon>Eukaryota</taxon>
        <taxon>Metazoa</taxon>
        <taxon>Ecdysozoa</taxon>
        <taxon>Arthropoda</taxon>
        <taxon>Hexapoda</taxon>
        <taxon>Insecta</taxon>
        <taxon>Pterygota</taxon>
        <taxon>Neoptera</taxon>
        <taxon>Endopterygota</taxon>
        <taxon>Lepidoptera</taxon>
        <taxon>Glossata</taxon>
        <taxon>Ditrysia</taxon>
        <taxon>Tineoidea</taxon>
        <taxon>Psychidae</taxon>
        <taxon>Oiketicinae</taxon>
        <taxon>Eumeta</taxon>
    </lineage>
</organism>
<evidence type="ECO:0000313" key="2">
    <source>
        <dbReference type="Proteomes" id="UP000299102"/>
    </source>
</evidence>
<sequence length="166" mass="17790">MKEEWLTTLITLRPNAGGGHGKSAGGRLRAGPAAGEFMVKLHAAEAAARVFIMIRAVDRESNLPRGDVISILHVCVCRPGSFLIKPTPRCSILGCSSKTGLLDRRDTTPSQNADEKQQSLRTPLSIKYGSGFARGSALGGHQIQKDTSLSVYVQAVRSSLRGYKDA</sequence>
<accession>A0A4C1XYG3</accession>
<dbReference type="EMBL" id="BGZK01000982">
    <property type="protein sequence ID" value="GBP67369.1"/>
    <property type="molecule type" value="Genomic_DNA"/>
</dbReference>
<name>A0A4C1XYG3_EUMVA</name>